<dbReference type="AlphaFoldDB" id="A0A8H9M678"/>
<dbReference type="Proteomes" id="UP000622604">
    <property type="component" value="Unassembled WGS sequence"/>
</dbReference>
<gene>
    <name evidence="1" type="ORF">GCM10011274_40370</name>
</gene>
<protein>
    <submittedName>
        <fullName evidence="1">Uncharacterized protein</fullName>
    </submittedName>
</protein>
<dbReference type="EMBL" id="BMZC01000014">
    <property type="protein sequence ID" value="GGZ78135.1"/>
    <property type="molecule type" value="Genomic_DNA"/>
</dbReference>
<name>A0A8H9M678_9ALTE</name>
<accession>A0A8H9M678</accession>
<dbReference type="RefSeq" id="WP_191867036.1">
    <property type="nucleotide sequence ID" value="NZ_BMZC01000014.1"/>
</dbReference>
<comment type="caution">
    <text evidence="1">The sequence shown here is derived from an EMBL/GenBank/DDBJ whole genome shotgun (WGS) entry which is preliminary data.</text>
</comment>
<proteinExistence type="predicted"/>
<sequence>MNDLLLAVSTLCFVEHYGVSSDNAQVALNGGFEFYQDFLKDYGVDVSLEDFSDSLGSFLMGPAGFVSMINAMLNDMKQEEKDLARQFIADLKLKGNSSNSLVLYFQSIEKNL</sequence>
<reference evidence="1" key="1">
    <citation type="journal article" date="2014" name="Int. J. Syst. Evol. Microbiol.">
        <title>Complete genome sequence of Corynebacterium casei LMG S-19264T (=DSM 44701T), isolated from a smear-ripened cheese.</title>
        <authorList>
            <consortium name="US DOE Joint Genome Institute (JGI-PGF)"/>
            <person name="Walter F."/>
            <person name="Albersmeier A."/>
            <person name="Kalinowski J."/>
            <person name="Ruckert C."/>
        </authorList>
    </citation>
    <scope>NUCLEOTIDE SEQUENCE</scope>
    <source>
        <strain evidence="1">KCTC 32337</strain>
    </source>
</reference>
<organism evidence="1 2">
    <name type="scientific">Paraglaciecola chathamensis</name>
    <dbReference type="NCBI Taxonomy" id="368405"/>
    <lineage>
        <taxon>Bacteria</taxon>
        <taxon>Pseudomonadati</taxon>
        <taxon>Pseudomonadota</taxon>
        <taxon>Gammaproteobacteria</taxon>
        <taxon>Alteromonadales</taxon>
        <taxon>Alteromonadaceae</taxon>
        <taxon>Paraglaciecola</taxon>
    </lineage>
</organism>
<reference evidence="1" key="2">
    <citation type="submission" date="2020-09" db="EMBL/GenBank/DDBJ databases">
        <authorList>
            <person name="Sun Q."/>
            <person name="Kim S."/>
        </authorList>
    </citation>
    <scope>NUCLEOTIDE SEQUENCE</scope>
    <source>
        <strain evidence="1">KCTC 32337</strain>
    </source>
</reference>
<evidence type="ECO:0000313" key="1">
    <source>
        <dbReference type="EMBL" id="GGZ78135.1"/>
    </source>
</evidence>
<evidence type="ECO:0000313" key="2">
    <source>
        <dbReference type="Proteomes" id="UP000622604"/>
    </source>
</evidence>